<gene>
    <name evidence="3" type="ORF">HLI17_24585</name>
</gene>
<proteinExistence type="predicted"/>
<dbReference type="RefSeq" id="WP_168724663.1">
    <property type="nucleotide sequence ID" value="NZ_JAAEAB010000003.1"/>
</dbReference>
<feature type="region of interest" description="Disordered" evidence="1">
    <location>
        <begin position="1"/>
        <end position="22"/>
    </location>
</feature>
<sequence length="56" mass="6129">MDRPENDPIQATRTSAEQQRNSLSGGRIAVILIATVAAIAFLLYTMILVYGLAHRT</sequence>
<protein>
    <submittedName>
        <fullName evidence="3">Uncharacterized protein</fullName>
    </submittedName>
</protein>
<accession>A0A7Y2R8W0</accession>
<evidence type="ECO:0000256" key="1">
    <source>
        <dbReference type="SAM" id="MobiDB-lite"/>
    </source>
</evidence>
<dbReference type="EMBL" id="JABEQY010000025">
    <property type="protein sequence ID" value="NNH66412.1"/>
    <property type="molecule type" value="Genomic_DNA"/>
</dbReference>
<evidence type="ECO:0000313" key="3">
    <source>
        <dbReference type="EMBL" id="NNH66412.1"/>
    </source>
</evidence>
<reference evidence="3 4" key="1">
    <citation type="submission" date="2020-04" db="EMBL/GenBank/DDBJ databases">
        <title>Rhizobium bacterial biofertilizers improve the content of phenolic compounds of Lactuca sativa L. under non-saline and saline-stress conditions.</title>
        <authorList>
            <person name="Ayuso-Calles M."/>
            <person name="Garcia-Estevez I."/>
            <person name="Jimenez-Gomez A."/>
            <person name="Flores-Felix J.D."/>
            <person name="Escribano-Bailon M."/>
            <person name="Rivas R."/>
        </authorList>
    </citation>
    <scope>NUCLEOTIDE SEQUENCE [LARGE SCALE GENOMIC DNA]</scope>
    <source>
        <strain evidence="3 4">GPTR02</strain>
    </source>
</reference>
<keyword evidence="2" id="KW-0812">Transmembrane</keyword>
<keyword evidence="2" id="KW-0472">Membrane</keyword>
<evidence type="ECO:0000256" key="2">
    <source>
        <dbReference type="SAM" id="Phobius"/>
    </source>
</evidence>
<comment type="caution">
    <text evidence="3">The sequence shown here is derived from an EMBL/GenBank/DDBJ whole genome shotgun (WGS) entry which is preliminary data.</text>
</comment>
<dbReference type="AlphaFoldDB" id="A0A7Y2R8W0"/>
<dbReference type="Proteomes" id="UP000530654">
    <property type="component" value="Unassembled WGS sequence"/>
</dbReference>
<evidence type="ECO:0000313" key="4">
    <source>
        <dbReference type="Proteomes" id="UP000530654"/>
    </source>
</evidence>
<feature type="compositionally biased region" description="Polar residues" evidence="1">
    <location>
        <begin position="9"/>
        <end position="22"/>
    </location>
</feature>
<keyword evidence="2" id="KW-1133">Transmembrane helix</keyword>
<organism evidence="3 4">
    <name type="scientific">Rhizobium laguerreae</name>
    <dbReference type="NCBI Taxonomy" id="1076926"/>
    <lineage>
        <taxon>Bacteria</taxon>
        <taxon>Pseudomonadati</taxon>
        <taxon>Pseudomonadota</taxon>
        <taxon>Alphaproteobacteria</taxon>
        <taxon>Hyphomicrobiales</taxon>
        <taxon>Rhizobiaceae</taxon>
        <taxon>Rhizobium/Agrobacterium group</taxon>
        <taxon>Rhizobium</taxon>
    </lineage>
</organism>
<name>A0A7Y2R8W0_9HYPH</name>
<feature type="transmembrane region" description="Helical" evidence="2">
    <location>
        <begin position="28"/>
        <end position="53"/>
    </location>
</feature>